<sequence length="271" mass="29956">MGNMLYRLATFLGLISPMAYAYPAIDLSLPGDRHFHLVGSIHMGTMDMSPLPETLLARLKTADALIVEADISGSESPFGEPVPQPPLAERLPADQYQRFLAICDTLSANEAQLDPLPAWQVALMLQARQAQQLGLRPEYGVDYQLIAAAHTGHKRIIELEGPQQQVELLLKLPQDGLMLLEDTLTHWHTNARLLQTMMGWWMDNSPRALKKVLPSTFSNDLYDVLMHQRNQRWQQQLAALPAGHYVVAVGALHLYGEGNLPALLKAGSGAA</sequence>
<proteinExistence type="predicted"/>
<evidence type="ECO:0000313" key="1">
    <source>
        <dbReference type="EMBL" id="PLR38727.1"/>
    </source>
</evidence>
<comment type="caution">
    <text evidence="1">The sequence shown here is derived from an EMBL/GenBank/DDBJ whole genome shotgun (WGS) entry which is preliminary data.</text>
</comment>
<evidence type="ECO:0000313" key="2">
    <source>
        <dbReference type="Proteomes" id="UP000234240"/>
    </source>
</evidence>
<keyword evidence="2" id="KW-1185">Reference proteome</keyword>
<dbReference type="PANTHER" id="PTHR40590:SF1">
    <property type="entry name" value="CYTOPLASMIC PROTEIN"/>
    <property type="match status" value="1"/>
</dbReference>
<organism evidence="1 2">
    <name type="scientific">Chimaeribacter californicus</name>
    <dbReference type="NCBI Taxonomy" id="2060067"/>
    <lineage>
        <taxon>Bacteria</taxon>
        <taxon>Pseudomonadati</taxon>
        <taxon>Pseudomonadota</taxon>
        <taxon>Gammaproteobacteria</taxon>
        <taxon>Enterobacterales</taxon>
        <taxon>Yersiniaceae</taxon>
        <taxon>Chimaeribacter</taxon>
    </lineage>
</organism>
<dbReference type="RefSeq" id="WP_101815672.1">
    <property type="nucleotide sequence ID" value="NZ_PJZF01000005.1"/>
</dbReference>
<dbReference type="EMBL" id="PJZF01000005">
    <property type="protein sequence ID" value="PLR38727.1"/>
    <property type="molecule type" value="Genomic_DNA"/>
</dbReference>
<dbReference type="InterPro" id="IPR002816">
    <property type="entry name" value="TraB/PrgY/GumN_fam"/>
</dbReference>
<reference evidence="1 2" key="1">
    <citation type="submission" date="2017-12" db="EMBL/GenBank/DDBJ databases">
        <title>Characterization of six clinical isolates of Enterochimera gen. nov., a novel genus of the Yersiniaciae family and the three species Enterochimera arupensis sp. nov., Enterochimera coloradensis sp. nov, and Enterochimera californica sp. nov.</title>
        <authorList>
            <person name="Rossi A."/>
            <person name="Fisher M."/>
        </authorList>
    </citation>
    <scope>NUCLEOTIDE SEQUENCE [LARGE SCALE GENOMIC DNA]</scope>
    <source>
        <strain evidence="2">2015-Iso6</strain>
    </source>
</reference>
<dbReference type="AlphaFoldDB" id="A0A2N5EA02"/>
<gene>
    <name evidence="1" type="ORF">CYR55_08240</name>
</gene>
<name>A0A2N5EA02_9GAMM</name>
<accession>A0A2N5EA02</accession>
<dbReference type="Proteomes" id="UP000234240">
    <property type="component" value="Unassembled WGS sequence"/>
</dbReference>
<dbReference type="OrthoDB" id="357294at2"/>
<dbReference type="CDD" id="cd14789">
    <property type="entry name" value="Tiki"/>
    <property type="match status" value="1"/>
</dbReference>
<dbReference type="PANTHER" id="PTHR40590">
    <property type="entry name" value="CYTOPLASMIC PROTEIN-RELATED"/>
    <property type="match status" value="1"/>
</dbReference>
<protein>
    <submittedName>
        <fullName evidence="1">Conjugal transfer protein TraB</fullName>
    </submittedName>
</protein>
<dbReference type="InterPro" id="IPR047111">
    <property type="entry name" value="YbaP-like"/>
</dbReference>
<dbReference type="Pfam" id="PF01963">
    <property type="entry name" value="TraB_PrgY_gumN"/>
    <property type="match status" value="1"/>
</dbReference>